<evidence type="ECO:0000313" key="5">
    <source>
        <dbReference type="EMBL" id="BCN31093.1"/>
    </source>
</evidence>
<evidence type="ECO:0000256" key="1">
    <source>
        <dbReference type="ARBA" id="ARBA00006534"/>
    </source>
</evidence>
<dbReference type="KEGG" id="ahb:bsdtb5_23880"/>
<dbReference type="GO" id="GO:0008236">
    <property type="term" value="F:serine-type peptidase activity"/>
    <property type="evidence" value="ECO:0007669"/>
    <property type="project" value="UniProtKB-KW"/>
</dbReference>
<dbReference type="Pfam" id="PF03575">
    <property type="entry name" value="Peptidase_S51"/>
    <property type="match status" value="1"/>
</dbReference>
<dbReference type="Gene3D" id="3.40.50.880">
    <property type="match status" value="1"/>
</dbReference>
<evidence type="ECO:0000256" key="4">
    <source>
        <dbReference type="ARBA" id="ARBA00022825"/>
    </source>
</evidence>
<comment type="similarity">
    <text evidence="1">Belongs to the peptidase S51 family.</text>
</comment>
<evidence type="ECO:0000256" key="3">
    <source>
        <dbReference type="ARBA" id="ARBA00022801"/>
    </source>
</evidence>
<dbReference type="Proteomes" id="UP000595897">
    <property type="component" value="Chromosome"/>
</dbReference>
<keyword evidence="4" id="KW-0720">Serine protease</keyword>
<keyword evidence="3" id="KW-0378">Hydrolase</keyword>
<sequence>MKVILCGGGDAKQTEEVNKLYASQINKDKPILYIPIAMEENKFPSCIEWIQNELLPYDIKKIEMITNIYSLKEYDLKKYSSIYIGGGNTYRLLYLLKNSGAIQLIQNFIENDGVVFGGSAGAIIFSNDICCTDYADENVVNLIDTKGFDILKGYDICCHYTNRDTVRNAYEFQWISDYVAKGNKVFALPEETSLFVEDDKVTVIGSVQCTLFGTDVATLKPNMVYHLR</sequence>
<accession>A0A7R7ELR8</accession>
<name>A0A7R7ELR8_9FIRM</name>
<evidence type="ECO:0000313" key="6">
    <source>
        <dbReference type="Proteomes" id="UP000595897"/>
    </source>
</evidence>
<keyword evidence="6" id="KW-1185">Reference proteome</keyword>
<dbReference type="AlphaFoldDB" id="A0A7R7ELR8"/>
<dbReference type="PANTHER" id="PTHR20842">
    <property type="entry name" value="PROTEASE S51 ALPHA-ASPARTYL DIPEPTIDASE"/>
    <property type="match status" value="1"/>
</dbReference>
<dbReference type="InterPro" id="IPR029062">
    <property type="entry name" value="Class_I_gatase-like"/>
</dbReference>
<dbReference type="PANTHER" id="PTHR20842:SF0">
    <property type="entry name" value="ALPHA-ASPARTYL DIPEPTIDASE"/>
    <property type="match status" value="1"/>
</dbReference>
<gene>
    <name evidence="5" type="ORF">bsdtb5_23880</name>
</gene>
<dbReference type="RefSeq" id="WP_271712240.1">
    <property type="nucleotide sequence ID" value="NZ_AP024169.1"/>
</dbReference>
<dbReference type="InterPro" id="IPR005320">
    <property type="entry name" value="Peptidase_S51"/>
</dbReference>
<proteinExistence type="inferred from homology"/>
<evidence type="ECO:0000256" key="2">
    <source>
        <dbReference type="ARBA" id="ARBA00022670"/>
    </source>
</evidence>
<reference evidence="5 6" key="1">
    <citation type="submission" date="2020-11" db="EMBL/GenBank/DDBJ databases">
        <title>Draft genome sequencing of a Lachnospiraceae strain isolated from anoxic soil subjected to BSD treatment.</title>
        <authorList>
            <person name="Uek A."/>
            <person name="Tonouchi A."/>
        </authorList>
    </citation>
    <scope>NUCLEOTIDE SEQUENCE [LARGE SCALE GENOMIC DNA]</scope>
    <source>
        <strain evidence="5 6">TB5</strain>
    </source>
</reference>
<protein>
    <submittedName>
        <fullName evidence="5">Peptidase S51</fullName>
    </submittedName>
</protein>
<organism evidence="5 6">
    <name type="scientific">Anaeromicropila herbilytica</name>
    <dbReference type="NCBI Taxonomy" id="2785025"/>
    <lineage>
        <taxon>Bacteria</taxon>
        <taxon>Bacillati</taxon>
        <taxon>Bacillota</taxon>
        <taxon>Clostridia</taxon>
        <taxon>Lachnospirales</taxon>
        <taxon>Lachnospiraceae</taxon>
        <taxon>Anaeromicropila</taxon>
    </lineage>
</organism>
<keyword evidence="2" id="KW-0645">Protease</keyword>
<dbReference type="SUPFAM" id="SSF52317">
    <property type="entry name" value="Class I glutamine amidotransferase-like"/>
    <property type="match status" value="1"/>
</dbReference>
<dbReference type="GO" id="GO:0006508">
    <property type="term" value="P:proteolysis"/>
    <property type="evidence" value="ECO:0007669"/>
    <property type="project" value="UniProtKB-KW"/>
</dbReference>
<dbReference type="EMBL" id="AP024169">
    <property type="protein sequence ID" value="BCN31093.1"/>
    <property type="molecule type" value="Genomic_DNA"/>
</dbReference>